<evidence type="ECO:0000313" key="1">
    <source>
        <dbReference type="EMBL" id="MDT0097468.1"/>
    </source>
</evidence>
<dbReference type="GeneID" id="93238058"/>
<name>A0ABU2II92_9LIST</name>
<keyword evidence="2" id="KW-1185">Reference proteome</keyword>
<dbReference type="Proteomes" id="UP001267344">
    <property type="component" value="Unassembled WGS sequence"/>
</dbReference>
<protein>
    <submittedName>
        <fullName evidence="1">Uncharacterized protein</fullName>
    </submittedName>
</protein>
<accession>A0ABU2II92</accession>
<dbReference type="EMBL" id="JASBAG010000003">
    <property type="protein sequence ID" value="MDT0097468.1"/>
    <property type="molecule type" value="Genomic_DNA"/>
</dbReference>
<reference evidence="1 2" key="1">
    <citation type="submission" date="2023-05" db="EMBL/GenBank/DDBJ databases">
        <title>A Combination of Whole Genome Sequencing and Metagenomics Reveals Diversity of Listeria spp. in Soil Collected from the Nantahala National Forest.</title>
        <authorList>
            <person name="Wang J."/>
            <person name="Schamp C.N."/>
            <person name="Hudson L.K."/>
            <person name="Chaggar H.K."/>
            <person name="Bryan D.W."/>
            <person name="Radosevich M."/>
            <person name="Denes T.G."/>
        </authorList>
    </citation>
    <scope>NUCLEOTIDE SEQUENCE [LARGE SCALE GENOMIC DNA]</scope>
    <source>
        <strain evidence="1 2">UTK S2-0009</strain>
    </source>
</reference>
<evidence type="ECO:0000313" key="2">
    <source>
        <dbReference type="Proteomes" id="UP001267344"/>
    </source>
</evidence>
<proteinExistence type="predicted"/>
<organism evidence="1 2">
    <name type="scientific">Listeria swaminathanii</name>
    <dbReference type="NCBI Taxonomy" id="2713501"/>
    <lineage>
        <taxon>Bacteria</taxon>
        <taxon>Bacillati</taxon>
        <taxon>Bacillota</taxon>
        <taxon>Bacilli</taxon>
        <taxon>Bacillales</taxon>
        <taxon>Listeriaceae</taxon>
        <taxon>Listeria</taxon>
    </lineage>
</organism>
<gene>
    <name evidence="1" type="ORF">QJV39_12210</name>
</gene>
<comment type="caution">
    <text evidence="1">The sequence shown here is derived from an EMBL/GenBank/DDBJ whole genome shotgun (WGS) entry which is preliminary data.</text>
</comment>
<sequence>MIDIKAPIIPWKEAGGIKLYSTIRDVKEIVEDKDVSGVLLNKFWVRYEIKDELFLFFHLLNGKLFKITTLENYKGNFLIMFNTECLNKNY</sequence>
<dbReference type="RefSeq" id="WP_311175650.1">
    <property type="nucleotide sequence ID" value="NZ_CP156021.1"/>
</dbReference>